<feature type="region of interest" description="Disordered" evidence="1">
    <location>
        <begin position="209"/>
        <end position="232"/>
    </location>
</feature>
<keyword evidence="3" id="KW-1185">Reference proteome</keyword>
<comment type="caution">
    <text evidence="2">The sequence shown here is derived from an EMBL/GenBank/DDBJ whole genome shotgun (WGS) entry which is preliminary data.</text>
</comment>
<evidence type="ECO:0000313" key="2">
    <source>
        <dbReference type="EMBL" id="CAI2359584.1"/>
    </source>
</evidence>
<feature type="region of interest" description="Disordered" evidence="1">
    <location>
        <begin position="336"/>
        <end position="362"/>
    </location>
</feature>
<name>A0AAD1U5V7_EUPCR</name>
<evidence type="ECO:0000313" key="3">
    <source>
        <dbReference type="Proteomes" id="UP001295684"/>
    </source>
</evidence>
<feature type="compositionally biased region" description="Basic and acidic residues" evidence="1">
    <location>
        <begin position="212"/>
        <end position="232"/>
    </location>
</feature>
<dbReference type="EMBL" id="CAMPGE010000825">
    <property type="protein sequence ID" value="CAI2359584.1"/>
    <property type="molecule type" value="Genomic_DNA"/>
</dbReference>
<dbReference type="AlphaFoldDB" id="A0AAD1U5V7"/>
<evidence type="ECO:0000256" key="1">
    <source>
        <dbReference type="SAM" id="MobiDB-lite"/>
    </source>
</evidence>
<gene>
    <name evidence="2" type="ORF">ECRASSUSDP1_LOCUS876</name>
</gene>
<reference evidence="2" key="1">
    <citation type="submission" date="2023-07" db="EMBL/GenBank/DDBJ databases">
        <authorList>
            <consortium name="AG Swart"/>
            <person name="Singh M."/>
            <person name="Singh A."/>
            <person name="Seah K."/>
            <person name="Emmerich C."/>
        </authorList>
    </citation>
    <scope>NUCLEOTIDE SEQUENCE</scope>
    <source>
        <strain evidence="2">DP1</strain>
    </source>
</reference>
<accession>A0AAD1U5V7</accession>
<sequence length="628" mass="71771">MERRCNSQVLKFPNKSKPDFGIGTTFDIMHHHEFTQMTNKSRINRIVDQKTETKQIPRKSSPFMVKTQNGTHEGTVEIPTKFSKDMNSRSGLLCKIKQKNNSQTTKGRRVKESFPELVNFPNSDIVFDQPYQNSQNMTMDRCNIDGLQQIISKIITKNIEKKRNSYCKANSKDKPRQFSFAYQNNWGRNDKLELRPKASVFFTTGLKQTPEAQRRFSEGQNNRPREKSTPLRFKDYETTSQTRTQVEKYQCKNLFDAPGKQSRSSPRKKCYLKSRKTVAFRHKGDIIYSDSKVDDQREQGNEHSKPIRNKFLSNTHNLGKTLGKFAKICNLLPGSGKKSEEKSMASSKLPTAKKNVSVDTQTPSSLFKMNRLDEKSVGSIAREIIKKSKIKQNEPLKSVYSKHNKKTNTKSSQGRFKDSTFESKSLPKNHQRSVHKVYSEGVSSGLKNDTSFTPALSKSMDRDHPLQDGRLDINSHTHDPGCHNIIPKSTQNVQGSSKIVRNDSLESDFSIKIPLDTKANSFILNLKLLQSRETQKTNFCVIGNKKNKPQGAHIKPKIQKISKLFSSNQQKVQRRQKTRNVACGENKQEKRTIVLNEKTPKLCTVESEEGIAGERYPQGVFNVKVVKR</sequence>
<dbReference type="Proteomes" id="UP001295684">
    <property type="component" value="Unassembled WGS sequence"/>
</dbReference>
<feature type="region of interest" description="Disordered" evidence="1">
    <location>
        <begin position="395"/>
        <end position="434"/>
    </location>
</feature>
<proteinExistence type="predicted"/>
<organism evidence="2 3">
    <name type="scientific">Euplotes crassus</name>
    <dbReference type="NCBI Taxonomy" id="5936"/>
    <lineage>
        <taxon>Eukaryota</taxon>
        <taxon>Sar</taxon>
        <taxon>Alveolata</taxon>
        <taxon>Ciliophora</taxon>
        <taxon>Intramacronucleata</taxon>
        <taxon>Spirotrichea</taxon>
        <taxon>Hypotrichia</taxon>
        <taxon>Euplotida</taxon>
        <taxon>Euplotidae</taxon>
        <taxon>Moneuplotes</taxon>
    </lineage>
</organism>
<protein>
    <submittedName>
        <fullName evidence="2">Uncharacterized protein</fullName>
    </submittedName>
</protein>